<dbReference type="InterPro" id="IPR042100">
    <property type="entry name" value="Bug_dom1"/>
</dbReference>
<organism evidence="3 4">
    <name type="scientific">Bordetella bronchialis</name>
    <dbReference type="NCBI Taxonomy" id="463025"/>
    <lineage>
        <taxon>Bacteria</taxon>
        <taxon>Pseudomonadati</taxon>
        <taxon>Pseudomonadota</taxon>
        <taxon>Betaproteobacteria</taxon>
        <taxon>Burkholderiales</taxon>
        <taxon>Alcaligenaceae</taxon>
        <taxon>Bordetella</taxon>
    </lineage>
</organism>
<evidence type="ECO:0008006" key="5">
    <source>
        <dbReference type="Google" id="ProtNLM"/>
    </source>
</evidence>
<dbReference type="Gene3D" id="3.40.190.150">
    <property type="entry name" value="Bordetella uptake gene, domain 1"/>
    <property type="match status" value="1"/>
</dbReference>
<protein>
    <recommendedName>
        <fullName evidence="5">ABC transporter substrate-binding protein</fullName>
    </recommendedName>
</protein>
<evidence type="ECO:0000313" key="3">
    <source>
        <dbReference type="EMBL" id="ANN70131.1"/>
    </source>
</evidence>
<evidence type="ECO:0000256" key="2">
    <source>
        <dbReference type="SAM" id="SignalP"/>
    </source>
</evidence>
<sequence>MRARRFFPVLSAAFLAIVTLTTAPMPVHAQDEAYPRRAVTLIVPFPAGGPSDALARGFAQQMGKRLGQAVVVENLAGAGGTIGLTKVVRSAPDGYTLGFGTIGTHVANVALYRKLPYDPLADFQPVGLAGSAPMLLLGRANLPADNLREFLGWLAANKNQASYGSAGVGSISHYGCVLLLAALKSNVTHVPYKGVAPAMNDLMGGQTDFMCDQTTTALPQIAGGRIKALAVLSATRLPQLPDVGTVAEAGYPLNMQAWNAVFAPRGTPAPVMAKLTAALAEAAADPGFRKQMDAVGVTLPTGSGAAPQVVTDLITRGLRDDVPALKAKVDTLD</sequence>
<name>A0A193FSG5_9BORD</name>
<reference evidence="3 4" key="1">
    <citation type="submission" date="2016-06" db="EMBL/GenBank/DDBJ databases">
        <title>Complete genome sequences of Bordetella bronchialis and Bordetella flabilis.</title>
        <authorList>
            <person name="LiPuma J.J."/>
            <person name="Spilker T."/>
        </authorList>
    </citation>
    <scope>NUCLEOTIDE SEQUENCE [LARGE SCALE GENOMIC DNA]</scope>
    <source>
        <strain evidence="3 4">AU17976</strain>
    </source>
</reference>
<dbReference type="STRING" id="463025.BAU08_01120"/>
<dbReference type="PANTHER" id="PTHR42928:SF5">
    <property type="entry name" value="BLR1237 PROTEIN"/>
    <property type="match status" value="1"/>
</dbReference>
<dbReference type="RefSeq" id="WP_066667709.1">
    <property type="nucleotide sequence ID" value="NZ_CP016171.1"/>
</dbReference>
<keyword evidence="2" id="KW-0732">Signal</keyword>
<dbReference type="SUPFAM" id="SSF53850">
    <property type="entry name" value="Periplasmic binding protein-like II"/>
    <property type="match status" value="1"/>
</dbReference>
<feature type="chain" id="PRO_5008258253" description="ABC transporter substrate-binding protein" evidence="2">
    <location>
        <begin position="30"/>
        <end position="333"/>
    </location>
</feature>
<accession>A0A193FSG5</accession>
<feature type="signal peptide" evidence="2">
    <location>
        <begin position="1"/>
        <end position="29"/>
    </location>
</feature>
<dbReference type="InterPro" id="IPR005064">
    <property type="entry name" value="BUG"/>
</dbReference>
<gene>
    <name evidence="3" type="ORF">BAU08_01120</name>
</gene>
<dbReference type="Pfam" id="PF03401">
    <property type="entry name" value="TctC"/>
    <property type="match status" value="1"/>
</dbReference>
<dbReference type="AlphaFoldDB" id="A0A193FSG5"/>
<dbReference type="Gene3D" id="3.40.190.10">
    <property type="entry name" value="Periplasmic binding protein-like II"/>
    <property type="match status" value="1"/>
</dbReference>
<proteinExistence type="inferred from homology"/>
<dbReference type="EMBL" id="CP016171">
    <property type="protein sequence ID" value="ANN70131.1"/>
    <property type="molecule type" value="Genomic_DNA"/>
</dbReference>
<evidence type="ECO:0000313" key="4">
    <source>
        <dbReference type="Proteomes" id="UP000092213"/>
    </source>
</evidence>
<evidence type="ECO:0000256" key="1">
    <source>
        <dbReference type="ARBA" id="ARBA00006987"/>
    </source>
</evidence>
<dbReference type="PANTHER" id="PTHR42928">
    <property type="entry name" value="TRICARBOXYLATE-BINDING PROTEIN"/>
    <property type="match status" value="1"/>
</dbReference>
<comment type="similarity">
    <text evidence="1">Belongs to the UPF0065 (bug) family.</text>
</comment>
<dbReference type="PIRSF" id="PIRSF017082">
    <property type="entry name" value="YflP"/>
    <property type="match status" value="1"/>
</dbReference>
<dbReference type="Proteomes" id="UP000092213">
    <property type="component" value="Chromosome"/>
</dbReference>